<feature type="compositionally biased region" description="Polar residues" evidence="1">
    <location>
        <begin position="67"/>
        <end position="78"/>
    </location>
</feature>
<comment type="caution">
    <text evidence="2">The sequence shown here is derived from an EMBL/GenBank/DDBJ whole genome shotgun (WGS) entry which is preliminary data.</text>
</comment>
<feature type="compositionally biased region" description="Basic and acidic residues" evidence="1">
    <location>
        <begin position="174"/>
        <end position="216"/>
    </location>
</feature>
<evidence type="ECO:0000313" key="3">
    <source>
        <dbReference type="Proteomes" id="UP001229421"/>
    </source>
</evidence>
<proteinExistence type="predicted"/>
<sequence>MDKEENLQIPPTGFSQGNEPDSESDADVVDNLKSYYNDDEGDEDMFNLDGEKGAHKGSEAEVLGIDKSQQTEVEQSLDNSKKRVDGGKGETIFKEQSKLDKEDNLDLPPPGFNHGNESGKESKVGDLAMQIDSGKKMKEVEDASKDLAGAEGVQQGEHKNEQESGTPPGCRRSSRGDSRGVQEVTVEEKAARDEGALHGKRVEGVQEVTVEEKAAGDEGGLPGVERVQEGDNI</sequence>
<dbReference type="Proteomes" id="UP001229421">
    <property type="component" value="Unassembled WGS sequence"/>
</dbReference>
<gene>
    <name evidence="2" type="ORF">QVD17_25766</name>
</gene>
<protein>
    <submittedName>
        <fullName evidence="2">Uncharacterized protein</fullName>
    </submittedName>
</protein>
<evidence type="ECO:0000256" key="1">
    <source>
        <dbReference type="SAM" id="MobiDB-lite"/>
    </source>
</evidence>
<feature type="region of interest" description="Disordered" evidence="1">
    <location>
        <begin position="1"/>
        <end position="233"/>
    </location>
</feature>
<evidence type="ECO:0000313" key="2">
    <source>
        <dbReference type="EMBL" id="KAK1416651.1"/>
    </source>
</evidence>
<reference evidence="2" key="1">
    <citation type="journal article" date="2023" name="bioRxiv">
        <title>Improved chromosome-level genome assembly for marigold (Tagetes erecta).</title>
        <authorList>
            <person name="Jiang F."/>
            <person name="Yuan L."/>
            <person name="Wang S."/>
            <person name="Wang H."/>
            <person name="Xu D."/>
            <person name="Wang A."/>
            <person name="Fan W."/>
        </authorList>
    </citation>
    <scope>NUCLEOTIDE SEQUENCE</scope>
    <source>
        <strain evidence="2">WSJ</strain>
        <tissue evidence="2">Leaf</tissue>
    </source>
</reference>
<feature type="compositionally biased region" description="Acidic residues" evidence="1">
    <location>
        <begin position="37"/>
        <end position="46"/>
    </location>
</feature>
<feature type="compositionally biased region" description="Basic and acidic residues" evidence="1">
    <location>
        <begin position="49"/>
        <end position="59"/>
    </location>
</feature>
<organism evidence="2 3">
    <name type="scientific">Tagetes erecta</name>
    <name type="common">African marigold</name>
    <dbReference type="NCBI Taxonomy" id="13708"/>
    <lineage>
        <taxon>Eukaryota</taxon>
        <taxon>Viridiplantae</taxon>
        <taxon>Streptophyta</taxon>
        <taxon>Embryophyta</taxon>
        <taxon>Tracheophyta</taxon>
        <taxon>Spermatophyta</taxon>
        <taxon>Magnoliopsida</taxon>
        <taxon>eudicotyledons</taxon>
        <taxon>Gunneridae</taxon>
        <taxon>Pentapetalae</taxon>
        <taxon>asterids</taxon>
        <taxon>campanulids</taxon>
        <taxon>Asterales</taxon>
        <taxon>Asteraceae</taxon>
        <taxon>Asteroideae</taxon>
        <taxon>Heliantheae alliance</taxon>
        <taxon>Tageteae</taxon>
        <taxon>Tagetes</taxon>
    </lineage>
</organism>
<accession>A0AAD8K8V2</accession>
<keyword evidence="3" id="KW-1185">Reference proteome</keyword>
<dbReference type="AlphaFoldDB" id="A0AAD8K8V2"/>
<feature type="compositionally biased region" description="Basic and acidic residues" evidence="1">
    <location>
        <begin position="79"/>
        <end position="104"/>
    </location>
</feature>
<dbReference type="EMBL" id="JAUHHV010000007">
    <property type="protein sequence ID" value="KAK1416651.1"/>
    <property type="molecule type" value="Genomic_DNA"/>
</dbReference>
<feature type="compositionally biased region" description="Basic and acidic residues" evidence="1">
    <location>
        <begin position="133"/>
        <end position="145"/>
    </location>
</feature>
<name>A0AAD8K8V2_TARER</name>